<sequence>MKVLVATDKPFAKVAVDGIRKEIEAAGYELVLLEKYGEKAKLLEAVKDVNAIIIRSDIIDAEVLDAAKELKIVVRAGAGYDNVDLAAATAHNVCVMNTPGQNSNAVAELDFGMMVMA</sequence>
<dbReference type="Gene3D" id="3.40.50.720">
    <property type="entry name" value="NAD(P)-binding Rossmann-like Domain"/>
    <property type="match status" value="1"/>
</dbReference>
<feature type="non-terminal residue" evidence="2">
    <location>
        <position position="117"/>
    </location>
</feature>
<evidence type="ECO:0000259" key="1">
    <source>
        <dbReference type="Pfam" id="PF00389"/>
    </source>
</evidence>
<dbReference type="GO" id="GO:0016616">
    <property type="term" value="F:oxidoreductase activity, acting on the CH-OH group of donors, NAD or NADP as acceptor"/>
    <property type="evidence" value="ECO:0007669"/>
    <property type="project" value="InterPro"/>
</dbReference>
<reference evidence="2 3" key="1">
    <citation type="journal article" date="2019" name="Nat. Med.">
        <title>A library of human gut bacterial isolates paired with longitudinal multiomics data enables mechanistic microbiome research.</title>
        <authorList>
            <person name="Poyet M."/>
            <person name="Groussin M."/>
            <person name="Gibbons S.M."/>
            <person name="Avila-Pacheco J."/>
            <person name="Jiang X."/>
            <person name="Kearney S.M."/>
            <person name="Perrotta A.R."/>
            <person name="Berdy B."/>
            <person name="Zhao S."/>
            <person name="Lieberman T.D."/>
            <person name="Swanson P.K."/>
            <person name="Smith M."/>
            <person name="Roesemann S."/>
            <person name="Alexander J.E."/>
            <person name="Rich S.A."/>
            <person name="Livny J."/>
            <person name="Vlamakis H."/>
            <person name="Clish C."/>
            <person name="Bullock K."/>
            <person name="Deik A."/>
            <person name="Scott J."/>
            <person name="Pierce K.A."/>
            <person name="Xavier R.J."/>
            <person name="Alm E.J."/>
        </authorList>
    </citation>
    <scope>NUCLEOTIDE SEQUENCE [LARGE SCALE GENOMIC DNA]</scope>
    <source>
        <strain evidence="2 3">BIOML-A8</strain>
    </source>
</reference>
<dbReference type="PANTHER" id="PTHR42938">
    <property type="entry name" value="FORMATE DEHYDROGENASE 1"/>
    <property type="match status" value="1"/>
</dbReference>
<dbReference type="Proteomes" id="UP000482653">
    <property type="component" value="Unassembled WGS sequence"/>
</dbReference>
<gene>
    <name evidence="2" type="ORF">F2Y87_30040</name>
</gene>
<dbReference type="EMBL" id="VVYX01000250">
    <property type="protein sequence ID" value="KAA5404928.1"/>
    <property type="molecule type" value="Genomic_DNA"/>
</dbReference>
<dbReference type="InterPro" id="IPR006139">
    <property type="entry name" value="D-isomer_2_OHA_DH_cat_dom"/>
</dbReference>
<feature type="domain" description="D-isomer specific 2-hydroxyacid dehydrogenase catalytic" evidence="1">
    <location>
        <begin position="21"/>
        <end position="109"/>
    </location>
</feature>
<dbReference type="GO" id="GO:0051287">
    <property type="term" value="F:NAD binding"/>
    <property type="evidence" value="ECO:0007669"/>
    <property type="project" value="InterPro"/>
</dbReference>
<evidence type="ECO:0000313" key="3">
    <source>
        <dbReference type="Proteomes" id="UP000482653"/>
    </source>
</evidence>
<name>A0A6L3JQX3_9BACE</name>
<proteinExistence type="predicted"/>
<evidence type="ECO:0000313" key="2">
    <source>
        <dbReference type="EMBL" id="KAA5404928.1"/>
    </source>
</evidence>
<dbReference type="Pfam" id="PF00389">
    <property type="entry name" value="2-Hacid_dh"/>
    <property type="match status" value="1"/>
</dbReference>
<dbReference type="SUPFAM" id="SSF52283">
    <property type="entry name" value="Formate/glycerate dehydrogenase catalytic domain-like"/>
    <property type="match status" value="1"/>
</dbReference>
<dbReference type="AlphaFoldDB" id="A0A6L3JQX3"/>
<comment type="caution">
    <text evidence="2">The sequence shown here is derived from an EMBL/GenBank/DDBJ whole genome shotgun (WGS) entry which is preliminary data.</text>
</comment>
<protein>
    <submittedName>
        <fullName evidence="2">3-phosphoglycerate dehydrogenase</fullName>
    </submittedName>
</protein>
<organism evidence="2 3">
    <name type="scientific">Bacteroides cellulosilyticus</name>
    <dbReference type="NCBI Taxonomy" id="246787"/>
    <lineage>
        <taxon>Bacteria</taxon>
        <taxon>Pseudomonadati</taxon>
        <taxon>Bacteroidota</taxon>
        <taxon>Bacteroidia</taxon>
        <taxon>Bacteroidales</taxon>
        <taxon>Bacteroidaceae</taxon>
        <taxon>Bacteroides</taxon>
    </lineage>
</organism>
<dbReference type="PANTHER" id="PTHR42938:SF47">
    <property type="entry name" value="HYDROXYPYRUVATE REDUCTASE"/>
    <property type="match status" value="1"/>
</dbReference>
<accession>A0A6L3JQX3</accession>